<keyword evidence="2 5" id="KW-0812">Transmembrane</keyword>
<accession>A0A4D9DCI8</accession>
<evidence type="ECO:0000256" key="3">
    <source>
        <dbReference type="ARBA" id="ARBA00022989"/>
    </source>
</evidence>
<dbReference type="PANTHER" id="PTHR15025">
    <property type="entry name" value="VOLTAGE-DEPENDENT CALCIUM CHANNEL GAMMA-1 SUBUNIT-RELATED"/>
    <property type="match status" value="1"/>
</dbReference>
<evidence type="ECO:0000313" key="7">
    <source>
        <dbReference type="Proteomes" id="UP000297703"/>
    </source>
</evidence>
<proteinExistence type="predicted"/>
<evidence type="ECO:0000256" key="1">
    <source>
        <dbReference type="ARBA" id="ARBA00004141"/>
    </source>
</evidence>
<evidence type="ECO:0000256" key="4">
    <source>
        <dbReference type="ARBA" id="ARBA00023136"/>
    </source>
</evidence>
<reference evidence="6 7" key="1">
    <citation type="submission" date="2019-04" db="EMBL/GenBank/DDBJ databases">
        <title>Draft genome of the big-headed turtle Platysternon megacephalum.</title>
        <authorList>
            <person name="Gong S."/>
        </authorList>
    </citation>
    <scope>NUCLEOTIDE SEQUENCE [LARGE SCALE GENOMIC DNA]</scope>
    <source>
        <strain evidence="6">DO16091913</strain>
        <tissue evidence="6">Muscle</tissue>
    </source>
</reference>
<gene>
    <name evidence="6" type="ORF">DR999_PMT24011</name>
</gene>
<feature type="transmembrane region" description="Helical" evidence="5">
    <location>
        <begin position="12"/>
        <end position="34"/>
    </location>
</feature>
<dbReference type="GO" id="GO:1902514">
    <property type="term" value="P:regulation of calcium ion transmembrane transport via high voltage-gated calcium channel"/>
    <property type="evidence" value="ECO:0007669"/>
    <property type="project" value="TreeGrafter"/>
</dbReference>
<dbReference type="AlphaFoldDB" id="A0A4D9DCI8"/>
<dbReference type="STRING" id="55544.A0A4D9DCI8"/>
<evidence type="ECO:0000256" key="5">
    <source>
        <dbReference type="SAM" id="Phobius"/>
    </source>
</evidence>
<dbReference type="PANTHER" id="PTHR15025:SF1">
    <property type="entry name" value="VOLTAGE-DEPENDENT CALCIUM CHANNEL GAMMA-1 SUBUNIT"/>
    <property type="match status" value="1"/>
</dbReference>
<organism evidence="6 7">
    <name type="scientific">Platysternon megacephalum</name>
    <name type="common">big-headed turtle</name>
    <dbReference type="NCBI Taxonomy" id="55544"/>
    <lineage>
        <taxon>Eukaryota</taxon>
        <taxon>Metazoa</taxon>
        <taxon>Chordata</taxon>
        <taxon>Craniata</taxon>
        <taxon>Vertebrata</taxon>
        <taxon>Euteleostomi</taxon>
        <taxon>Archelosauria</taxon>
        <taxon>Testudinata</taxon>
        <taxon>Testudines</taxon>
        <taxon>Cryptodira</taxon>
        <taxon>Durocryptodira</taxon>
        <taxon>Testudinoidea</taxon>
        <taxon>Platysternidae</taxon>
        <taxon>Platysternon</taxon>
    </lineage>
</organism>
<dbReference type="EMBL" id="QXTE01028934">
    <property type="protein sequence ID" value="TFJ94818.1"/>
    <property type="molecule type" value="Genomic_DNA"/>
</dbReference>
<dbReference type="Pfam" id="PF13903">
    <property type="entry name" value="Claudin_2"/>
    <property type="match status" value="1"/>
</dbReference>
<keyword evidence="3 5" id="KW-1133">Transmembrane helix</keyword>
<sequence>MDEGKALKIRLTFSVVLVGISLMFAAVVTDHWAVLSHRVEHYNSTCEAAHFGLWRLCTKQFYIQDKATKERSCGLITLTGGMCLHSFHLHPENAGEKMSGYS</sequence>
<dbReference type="Proteomes" id="UP000297703">
    <property type="component" value="Unassembled WGS sequence"/>
</dbReference>
<evidence type="ECO:0000256" key="2">
    <source>
        <dbReference type="ARBA" id="ARBA00022692"/>
    </source>
</evidence>
<evidence type="ECO:0000313" key="6">
    <source>
        <dbReference type="EMBL" id="TFJ94818.1"/>
    </source>
</evidence>
<comment type="subcellular location">
    <subcellularLocation>
        <location evidence="1">Membrane</location>
        <topology evidence="1">Multi-pass membrane protein</topology>
    </subcellularLocation>
</comment>
<reference evidence="6 7" key="2">
    <citation type="submission" date="2019-04" db="EMBL/GenBank/DDBJ databases">
        <title>The genome sequence of big-headed turtle.</title>
        <authorList>
            <person name="Gong S."/>
        </authorList>
    </citation>
    <scope>NUCLEOTIDE SEQUENCE [LARGE SCALE GENOMIC DNA]</scope>
    <source>
        <strain evidence="6">DO16091913</strain>
        <tissue evidence="6">Muscle</tissue>
    </source>
</reference>
<comment type="caution">
    <text evidence="6">The sequence shown here is derived from an EMBL/GenBank/DDBJ whole genome shotgun (WGS) entry which is preliminary data.</text>
</comment>
<dbReference type="GO" id="GO:1990454">
    <property type="term" value="C:L-type voltage-gated calcium channel complex"/>
    <property type="evidence" value="ECO:0007669"/>
    <property type="project" value="TreeGrafter"/>
</dbReference>
<keyword evidence="7" id="KW-1185">Reference proteome</keyword>
<dbReference type="GO" id="GO:0005246">
    <property type="term" value="F:calcium channel regulator activity"/>
    <property type="evidence" value="ECO:0007669"/>
    <property type="project" value="TreeGrafter"/>
</dbReference>
<dbReference type="OrthoDB" id="9937541at2759"/>
<keyword evidence="4 5" id="KW-0472">Membrane</keyword>
<name>A0A4D9DCI8_9SAUR</name>
<dbReference type="Gene3D" id="1.20.140.150">
    <property type="match status" value="1"/>
</dbReference>
<dbReference type="InterPro" id="IPR004031">
    <property type="entry name" value="PMP22/EMP/MP20/Claudin"/>
</dbReference>
<protein>
    <submittedName>
        <fullName evidence="6">Chromosome partitioning protein</fullName>
    </submittedName>
</protein>